<organism evidence="1 2">
    <name type="scientific">Anopheles merus</name>
    <name type="common">Mosquito</name>
    <dbReference type="NCBI Taxonomy" id="30066"/>
    <lineage>
        <taxon>Eukaryota</taxon>
        <taxon>Metazoa</taxon>
        <taxon>Ecdysozoa</taxon>
        <taxon>Arthropoda</taxon>
        <taxon>Hexapoda</taxon>
        <taxon>Insecta</taxon>
        <taxon>Pterygota</taxon>
        <taxon>Neoptera</taxon>
        <taxon>Endopterygota</taxon>
        <taxon>Diptera</taxon>
        <taxon>Nematocera</taxon>
        <taxon>Culicoidea</taxon>
        <taxon>Culicidae</taxon>
        <taxon>Anophelinae</taxon>
        <taxon>Anopheles</taxon>
    </lineage>
</organism>
<dbReference type="Proteomes" id="UP000075903">
    <property type="component" value="Unassembled WGS sequence"/>
</dbReference>
<accession>A0A182VC55</accession>
<dbReference type="VEuPathDB" id="VectorBase:AMEM012453"/>
<sequence length="225" mass="23112">MAAIPSMSGSSCRTDSSTTAVAVWVPAQPAALLLYRLAATGARPDTAPVIEDSRVCRPLGLRAQYSRATSAPIDAVTTVTTEPSAWPVGDGGGGDSASPIVAGCAWVKMVARYERSGAHAVVTVAANGEIASSNSTGTVTACITSMVVDRSRYRSWRWWCWWFGVLANAGARGGAGARLFAVGGPGACEDGLGGAEVGSCCANPRHRSANHSVEARGDGDHFAND</sequence>
<proteinExistence type="predicted"/>
<evidence type="ECO:0000313" key="1">
    <source>
        <dbReference type="EnsemblMetazoa" id="AMEM012453-PA"/>
    </source>
</evidence>
<reference evidence="1" key="1">
    <citation type="submission" date="2020-05" db="UniProtKB">
        <authorList>
            <consortium name="EnsemblMetazoa"/>
        </authorList>
    </citation>
    <scope>IDENTIFICATION</scope>
    <source>
        <strain evidence="1">MAF</strain>
    </source>
</reference>
<protein>
    <submittedName>
        <fullName evidence="1">Uncharacterized protein</fullName>
    </submittedName>
</protein>
<dbReference type="AlphaFoldDB" id="A0A182VC55"/>
<evidence type="ECO:0000313" key="2">
    <source>
        <dbReference type="Proteomes" id="UP000075903"/>
    </source>
</evidence>
<dbReference type="EnsemblMetazoa" id="AMEM012453-RA">
    <property type="protein sequence ID" value="AMEM012453-PA"/>
    <property type="gene ID" value="AMEM012453"/>
</dbReference>
<keyword evidence="2" id="KW-1185">Reference proteome</keyword>
<name>A0A182VC55_ANOME</name>